<evidence type="ECO:0000256" key="13">
    <source>
        <dbReference type="ARBA" id="ARBA00022989"/>
    </source>
</evidence>
<proteinExistence type="predicted"/>
<evidence type="ECO:0000256" key="8">
    <source>
        <dbReference type="ARBA" id="ARBA00022695"/>
    </source>
</evidence>
<keyword evidence="4" id="KW-1032">Host cell membrane</keyword>
<dbReference type="Ensembl" id="ENSORLT00015030822.1">
    <property type="protein sequence ID" value="ENSORLP00015035802.1"/>
    <property type="gene ID" value="ENSORLG00015022616.1"/>
</dbReference>
<evidence type="ECO:0000256" key="6">
    <source>
        <dbReference type="ARBA" id="ARBA00022679"/>
    </source>
</evidence>
<evidence type="ECO:0000256" key="16">
    <source>
        <dbReference type="ARBA" id="ARBA00023157"/>
    </source>
</evidence>
<evidence type="ECO:0000256" key="9">
    <source>
        <dbReference type="ARBA" id="ARBA00022722"/>
    </source>
</evidence>
<dbReference type="GO" id="GO:0004519">
    <property type="term" value="F:endonuclease activity"/>
    <property type="evidence" value="ECO:0007669"/>
    <property type="project" value="UniProtKB-KW"/>
</dbReference>
<keyword evidence="15" id="KW-0564">Palmitate</keyword>
<feature type="transmembrane region" description="Helical" evidence="19">
    <location>
        <begin position="424"/>
        <end position="446"/>
    </location>
</feature>
<evidence type="ECO:0000256" key="5">
    <source>
        <dbReference type="ARBA" id="ARBA00022581"/>
    </source>
</evidence>
<keyword evidence="14 19" id="KW-0472">Membrane</keyword>
<dbReference type="PANTHER" id="PTHR10424:SF81">
    <property type="entry name" value="ERVV2 PROTEIN"/>
    <property type="match status" value="1"/>
</dbReference>
<keyword evidence="8" id="KW-0548">Nucleotidyltransferase</keyword>
<evidence type="ECO:0000313" key="21">
    <source>
        <dbReference type="Ensembl" id="ENSORLP00015035802.1"/>
    </source>
</evidence>
<dbReference type="Pfam" id="PF18697">
    <property type="entry name" value="MLVIN_C"/>
    <property type="match status" value="1"/>
</dbReference>
<organism evidence="21 22">
    <name type="scientific">Oryzias latipes</name>
    <name type="common">Japanese rice fish</name>
    <name type="synonym">Japanese killifish</name>
    <dbReference type="NCBI Taxonomy" id="8090"/>
    <lineage>
        <taxon>Eukaryota</taxon>
        <taxon>Metazoa</taxon>
        <taxon>Chordata</taxon>
        <taxon>Craniata</taxon>
        <taxon>Vertebrata</taxon>
        <taxon>Euteleostomi</taxon>
        <taxon>Actinopterygii</taxon>
        <taxon>Neopterygii</taxon>
        <taxon>Teleostei</taxon>
        <taxon>Neoteleostei</taxon>
        <taxon>Acanthomorphata</taxon>
        <taxon>Ovalentaria</taxon>
        <taxon>Atherinomorphae</taxon>
        <taxon>Beloniformes</taxon>
        <taxon>Adrianichthyidae</taxon>
        <taxon>Oryziinae</taxon>
        <taxon>Oryzias</taxon>
    </lineage>
</organism>
<keyword evidence="11" id="KW-0378">Hydrolase</keyword>
<evidence type="ECO:0000256" key="1">
    <source>
        <dbReference type="ARBA" id="ARBA00004402"/>
    </source>
</evidence>
<keyword evidence="16" id="KW-1015">Disulfide bond</keyword>
<protein>
    <recommendedName>
        <fullName evidence="20">Murine leukemia virus integrase C-terminal domain-containing protein</fullName>
    </recommendedName>
</protein>
<keyword evidence="13 19" id="KW-1133">Transmembrane helix</keyword>
<accession>A0A3P9JV18</accession>
<reference evidence="21" key="4">
    <citation type="submission" date="2025-09" db="UniProtKB">
        <authorList>
            <consortium name="Ensembl"/>
        </authorList>
    </citation>
    <scope>IDENTIFICATION</scope>
    <source>
        <strain evidence="21">HSOK</strain>
    </source>
</reference>
<dbReference type="GO" id="GO:0016779">
    <property type="term" value="F:nucleotidyltransferase activity"/>
    <property type="evidence" value="ECO:0007669"/>
    <property type="project" value="UniProtKB-KW"/>
</dbReference>
<dbReference type="Proteomes" id="UP000265200">
    <property type="component" value="Chromosome 14"/>
</dbReference>
<name>A0A3P9JV18_ORYLA</name>
<dbReference type="GO" id="GO:0016787">
    <property type="term" value="F:hydrolase activity"/>
    <property type="evidence" value="ECO:0007669"/>
    <property type="project" value="UniProtKB-KW"/>
</dbReference>
<dbReference type="SUPFAM" id="SSF58069">
    <property type="entry name" value="Virus ectodomain"/>
    <property type="match status" value="1"/>
</dbReference>
<evidence type="ECO:0000256" key="3">
    <source>
        <dbReference type="ARBA" id="ARBA00004563"/>
    </source>
</evidence>
<evidence type="ECO:0000256" key="4">
    <source>
        <dbReference type="ARBA" id="ARBA00022511"/>
    </source>
</evidence>
<evidence type="ECO:0000256" key="12">
    <source>
        <dbReference type="ARBA" id="ARBA00022870"/>
    </source>
</evidence>
<keyword evidence="12" id="KW-1043">Host membrane</keyword>
<keyword evidence="6" id="KW-0808">Transferase</keyword>
<dbReference type="AlphaFoldDB" id="A0A3P9JV18"/>
<evidence type="ECO:0000256" key="11">
    <source>
        <dbReference type="ARBA" id="ARBA00022801"/>
    </source>
</evidence>
<evidence type="ECO:0000256" key="7">
    <source>
        <dbReference type="ARBA" id="ARBA00022692"/>
    </source>
</evidence>
<evidence type="ECO:0000256" key="14">
    <source>
        <dbReference type="ARBA" id="ARBA00023136"/>
    </source>
</evidence>
<evidence type="ECO:0000256" key="19">
    <source>
        <dbReference type="SAM" id="Phobius"/>
    </source>
</evidence>
<dbReference type="InterPro" id="IPR040643">
    <property type="entry name" value="MLVIN_C"/>
</dbReference>
<dbReference type="PANTHER" id="PTHR10424">
    <property type="entry name" value="VIRAL ENVELOPE PROTEIN"/>
    <property type="match status" value="1"/>
</dbReference>
<keyword evidence="7 19" id="KW-0812">Transmembrane</keyword>
<dbReference type="Gene3D" id="1.10.287.210">
    <property type="match status" value="1"/>
</dbReference>
<keyword evidence="5" id="KW-0945">Host-virus interaction</keyword>
<keyword evidence="18" id="KW-0449">Lipoprotein</keyword>
<evidence type="ECO:0000256" key="2">
    <source>
        <dbReference type="ARBA" id="ARBA00004531"/>
    </source>
</evidence>
<evidence type="ECO:0000256" key="17">
    <source>
        <dbReference type="ARBA" id="ARBA00023180"/>
    </source>
</evidence>
<dbReference type="InterPro" id="IPR018154">
    <property type="entry name" value="TLV/ENV_coat_polyprotein"/>
</dbReference>
<keyword evidence="10" id="KW-0255">Endonuclease</keyword>
<evidence type="ECO:0000256" key="18">
    <source>
        <dbReference type="ARBA" id="ARBA00023288"/>
    </source>
</evidence>
<evidence type="ECO:0000256" key="15">
    <source>
        <dbReference type="ARBA" id="ARBA00023139"/>
    </source>
</evidence>
<sequence>MRIRPTSDGLTPFEIVYGRPYRLPIVATDLQKANEEQTIADFIIRMINQKEVSNANLLPSDSLSPQESSPVKPGDWVFIKVLKRKNWASPRWEGPYQVLLTTPTAVKIAERPSWIHLSHCNTHPGYNRTNRRTFNSWSKRNYSERFWVPPNNPRGPCGPMKDLLPLPQDPIKLPEVMYFVRSNYSACMQKTNRIRGSCGLFLIKRTFDITNQTKGRQNLAGCSTTVPGDRGSRVLADWYFLCGHTAYASLPPNWGGLCALVPLVPPFHMNALQMTTTTGVPWEFRIWGGGAKFGQSLLPWIGVGEVKDHIESNRYALLRLLNTTYKFSNASAAEMSAIRTMVLQNRLVLHLQTASSGGVCRMVGDTCCTFIPDGISDGQDISTALHDLAELQAYVKSATPGASPTSGIWSWLTPGPCWHLLLKLLTPILIVLCLFCLFTTCALPFVMSMIAKATMQTFIRYQLVQQAEEEPSPRDCSYSRGIV</sequence>
<comment type="subcellular location">
    <subcellularLocation>
        <location evidence="1">Host cell membrane</location>
        <topology evidence="1">Single-pass type I membrane protein</topology>
    </subcellularLocation>
    <subcellularLocation>
        <location evidence="2">Host endomembrane system</location>
        <topology evidence="2">Peripheral membrane protein</topology>
    </subcellularLocation>
    <subcellularLocation>
        <location evidence="3">Virion membrane</location>
        <topology evidence="3">Single-pass type I membrane protein</topology>
    </subcellularLocation>
</comment>
<evidence type="ECO:0000259" key="20">
    <source>
        <dbReference type="Pfam" id="PF18697"/>
    </source>
</evidence>
<evidence type="ECO:0000256" key="10">
    <source>
        <dbReference type="ARBA" id="ARBA00022759"/>
    </source>
</evidence>
<keyword evidence="9" id="KW-0540">Nuclease</keyword>
<reference key="1">
    <citation type="journal article" date="2007" name="Nature">
        <title>The medaka draft genome and insights into vertebrate genome evolution.</title>
        <authorList>
            <person name="Kasahara M."/>
            <person name="Naruse K."/>
            <person name="Sasaki S."/>
            <person name="Nakatani Y."/>
            <person name="Qu W."/>
            <person name="Ahsan B."/>
            <person name="Yamada T."/>
            <person name="Nagayasu Y."/>
            <person name="Doi K."/>
            <person name="Kasai Y."/>
            <person name="Jindo T."/>
            <person name="Kobayashi D."/>
            <person name="Shimada A."/>
            <person name="Toyoda A."/>
            <person name="Kuroki Y."/>
            <person name="Fujiyama A."/>
            <person name="Sasaki T."/>
            <person name="Shimizu A."/>
            <person name="Asakawa S."/>
            <person name="Shimizu N."/>
            <person name="Hashimoto S."/>
            <person name="Yang J."/>
            <person name="Lee Y."/>
            <person name="Matsushima K."/>
            <person name="Sugano S."/>
            <person name="Sakaizumi M."/>
            <person name="Narita T."/>
            <person name="Ohishi K."/>
            <person name="Haga S."/>
            <person name="Ohta F."/>
            <person name="Nomoto H."/>
            <person name="Nogata K."/>
            <person name="Morishita T."/>
            <person name="Endo T."/>
            <person name="Shin-I T."/>
            <person name="Takeda H."/>
            <person name="Morishita S."/>
            <person name="Kohara Y."/>
        </authorList>
    </citation>
    <scope>NUCLEOTIDE SEQUENCE [LARGE SCALE GENOMIC DNA]</scope>
    <source>
        <strain>Hd-rR</strain>
    </source>
</reference>
<keyword evidence="17" id="KW-0325">Glycoprotein</keyword>
<reference evidence="21 22" key="2">
    <citation type="submission" date="2017-04" db="EMBL/GenBank/DDBJ databases">
        <title>CpG methylation of centromeres and impact of large insertions on vertebrate speciation.</title>
        <authorList>
            <person name="Ichikawa K."/>
            <person name="Yoshimura J."/>
            <person name="Morishita S."/>
        </authorList>
    </citation>
    <scope>NUCLEOTIDE SEQUENCE</scope>
    <source>
        <strain evidence="21 22">HSOK</strain>
    </source>
</reference>
<feature type="domain" description="Murine leukemia virus integrase C-terminal" evidence="20">
    <location>
        <begin position="72"/>
        <end position="120"/>
    </location>
</feature>
<evidence type="ECO:0000313" key="22">
    <source>
        <dbReference type="Proteomes" id="UP000265200"/>
    </source>
</evidence>
<dbReference type="Gene3D" id="2.30.30.850">
    <property type="match status" value="1"/>
</dbReference>
<reference evidence="21" key="3">
    <citation type="submission" date="2025-08" db="UniProtKB">
        <authorList>
            <consortium name="Ensembl"/>
        </authorList>
    </citation>
    <scope>IDENTIFICATION</scope>
    <source>
        <strain evidence="21">HSOK</strain>
    </source>
</reference>